<dbReference type="EMBL" id="PNCK01000065">
    <property type="protein sequence ID" value="TMP40934.1"/>
    <property type="molecule type" value="Genomic_DNA"/>
</dbReference>
<dbReference type="Proteomes" id="UP000307706">
    <property type="component" value="Unassembled WGS sequence"/>
</dbReference>
<evidence type="ECO:0000313" key="5">
    <source>
        <dbReference type="Proteomes" id="UP000307706"/>
    </source>
</evidence>
<keyword evidence="1" id="KW-0812">Transmembrane</keyword>
<reference evidence="3" key="3">
    <citation type="submission" date="2019-09" db="EMBL/GenBank/DDBJ databases">
        <title>Co-occurence of chitin degradation, pigmentation and bioactivity in marine Pseudoalteromonas.</title>
        <authorList>
            <person name="Sonnenschein E.C."/>
            <person name="Bech P.K."/>
        </authorList>
    </citation>
    <scope>NUCLEOTIDE SEQUENCE</scope>
    <source>
        <strain evidence="3">S2231</strain>
    </source>
</reference>
<proteinExistence type="predicted"/>
<feature type="transmembrane region" description="Helical" evidence="1">
    <location>
        <begin position="6"/>
        <end position="28"/>
    </location>
</feature>
<name>A0A5S3XRD3_9GAMM</name>
<gene>
    <name evidence="3" type="ORF">CWB96_06760</name>
    <name evidence="2" type="ORF">CWB97_16375</name>
</gene>
<reference evidence="4 5" key="2">
    <citation type="submission" date="2019-06" db="EMBL/GenBank/DDBJ databases">
        <title>Co-occurence of chitin degradation, pigmentation and bioactivity in marine Pseudoalteromonas.</title>
        <authorList>
            <person name="Sonnenschein E.C."/>
            <person name="Bech P.K."/>
        </authorList>
    </citation>
    <scope>NUCLEOTIDE SEQUENCE [LARGE SCALE GENOMIC DNA]</scope>
    <source>
        <strain evidence="5">S2231</strain>
        <strain evidence="2 4">S2233</strain>
    </source>
</reference>
<feature type="transmembrane region" description="Helical" evidence="1">
    <location>
        <begin position="62"/>
        <end position="81"/>
    </location>
</feature>
<comment type="caution">
    <text evidence="3">The sequence shown here is derived from an EMBL/GenBank/DDBJ whole genome shotgun (WGS) entry which is preliminary data.</text>
</comment>
<sequence length="163" mass="19143">MSSFALHFDTIILIGMGLSFLLNLFFYVSNINKQVSLLITSGVMAVSYFTSNHLFLMDNTSWVYLDWIMYDIVTILIIYAFHKVKSVEFSTAAYYVFFGLTINTLLFAGMLFDTIALDEKEPWFFWYLYTFTVNTVDIIMISVLILNRDFLLLKRLKFLYKNE</sequence>
<dbReference type="Proteomes" id="UP000305730">
    <property type="component" value="Unassembled WGS sequence"/>
</dbReference>
<keyword evidence="1" id="KW-1133">Transmembrane helix</keyword>
<keyword evidence="4" id="KW-1185">Reference proteome</keyword>
<organism evidence="3 5">
    <name type="scientific">Pseudoalteromonas citrea</name>
    <dbReference type="NCBI Taxonomy" id="43655"/>
    <lineage>
        <taxon>Bacteria</taxon>
        <taxon>Pseudomonadati</taxon>
        <taxon>Pseudomonadota</taxon>
        <taxon>Gammaproteobacteria</taxon>
        <taxon>Alteromonadales</taxon>
        <taxon>Pseudoalteromonadaceae</taxon>
        <taxon>Pseudoalteromonas</taxon>
    </lineage>
</organism>
<evidence type="ECO:0000313" key="4">
    <source>
        <dbReference type="Proteomes" id="UP000305730"/>
    </source>
</evidence>
<reference evidence="4 5" key="1">
    <citation type="submission" date="2017-12" db="EMBL/GenBank/DDBJ databases">
        <authorList>
            <person name="Paulsen S."/>
            <person name="Gram L.K."/>
        </authorList>
    </citation>
    <scope>NUCLEOTIDE SEQUENCE [LARGE SCALE GENOMIC DNA]</scope>
    <source>
        <strain evidence="3 5">S2231</strain>
        <strain evidence="2 4">S2233</strain>
    </source>
</reference>
<dbReference type="EMBL" id="PNCL01000025">
    <property type="protein sequence ID" value="TMP60404.1"/>
    <property type="molecule type" value="Genomic_DNA"/>
</dbReference>
<evidence type="ECO:0000313" key="2">
    <source>
        <dbReference type="EMBL" id="TMP40934.1"/>
    </source>
</evidence>
<feature type="transmembrane region" description="Helical" evidence="1">
    <location>
        <begin position="124"/>
        <end position="146"/>
    </location>
</feature>
<dbReference type="AlphaFoldDB" id="A0A5S3XRD3"/>
<evidence type="ECO:0000256" key="1">
    <source>
        <dbReference type="SAM" id="Phobius"/>
    </source>
</evidence>
<keyword evidence="1" id="KW-0472">Membrane</keyword>
<accession>A0A5S3XRD3</accession>
<feature type="transmembrane region" description="Helical" evidence="1">
    <location>
        <begin position="93"/>
        <end position="112"/>
    </location>
</feature>
<protein>
    <submittedName>
        <fullName evidence="3">Uncharacterized protein</fullName>
    </submittedName>
</protein>
<feature type="transmembrane region" description="Helical" evidence="1">
    <location>
        <begin position="35"/>
        <end position="56"/>
    </location>
</feature>
<evidence type="ECO:0000313" key="3">
    <source>
        <dbReference type="EMBL" id="TMP60404.1"/>
    </source>
</evidence>